<proteinExistence type="predicted"/>
<keyword evidence="3 6" id="KW-0812">Transmembrane</keyword>
<sequence>MKNTSLIGKLISHREWLLAGIIALMLVGVGSTAPFFISPGNLAEVFDDTAILIMLACAQMLVILTRCIDLSVASNIAFTGMCVALINVAYPDTPALVTLIMSIGIGGVLGAFNGILVWLVGIPSIVVTLGTMSIYRGFVFLLSGGEWVNAHEMTPQFLALPRATFLDLTVLSWIAIAVTIIMLVFTRFTKTGLSIFAVGGNPKAAVYSGLNVGKYQFITFCISGAVAGMCGYLWVSRYAVAYVEVAVAFELQVVAACVIGGISIAGGIGTIWGAALGAIFLGLINNALPVIGISPFWQLAISGLVIVLAVIINSRSEKRGGRRILREAHR</sequence>
<dbReference type="PANTHER" id="PTHR32196:SF72">
    <property type="entry name" value="RIBOSE IMPORT PERMEASE PROTEIN RBSC"/>
    <property type="match status" value="1"/>
</dbReference>
<keyword evidence="2" id="KW-1003">Cell membrane</keyword>
<evidence type="ECO:0000256" key="2">
    <source>
        <dbReference type="ARBA" id="ARBA00022475"/>
    </source>
</evidence>
<feature type="transmembrane region" description="Helical" evidence="6">
    <location>
        <begin position="217"/>
        <end position="235"/>
    </location>
</feature>
<comment type="caution">
    <text evidence="7">The sequence shown here is derived from an EMBL/GenBank/DDBJ whole genome shotgun (WGS) entry which is preliminary data.</text>
</comment>
<feature type="transmembrane region" description="Helical" evidence="6">
    <location>
        <begin position="16"/>
        <end position="37"/>
    </location>
</feature>
<evidence type="ECO:0000256" key="5">
    <source>
        <dbReference type="ARBA" id="ARBA00023136"/>
    </source>
</evidence>
<feature type="transmembrane region" description="Helical" evidence="6">
    <location>
        <begin position="165"/>
        <end position="185"/>
    </location>
</feature>
<comment type="subcellular location">
    <subcellularLocation>
        <location evidence="1">Cell membrane</location>
        <topology evidence="1">Multi-pass membrane protein</topology>
    </subcellularLocation>
</comment>
<reference evidence="7 8" key="1">
    <citation type="submission" date="2014-03" db="EMBL/GenBank/DDBJ databases">
        <title>The draft genome sequence of Thalassospira alkalitolerans JCM 18968.</title>
        <authorList>
            <person name="Lai Q."/>
            <person name="Shao Z."/>
        </authorList>
    </citation>
    <scope>NUCLEOTIDE SEQUENCE [LARGE SCALE GENOMIC DNA]</scope>
    <source>
        <strain evidence="7 8">JCM 18968</strain>
    </source>
</reference>
<feature type="transmembrane region" description="Helical" evidence="6">
    <location>
        <begin position="296"/>
        <end position="314"/>
    </location>
</feature>
<name>A0A1Y2LGG6_9PROT</name>
<protein>
    <submittedName>
        <fullName evidence="7">Branched-chain amino acid ABC transporter permease</fullName>
    </submittedName>
</protein>
<dbReference type="InterPro" id="IPR001851">
    <property type="entry name" value="ABC_transp_permease"/>
</dbReference>
<keyword evidence="5 6" id="KW-0472">Membrane</keyword>
<dbReference type="RefSeq" id="WP_085615895.1">
    <property type="nucleotide sequence ID" value="NZ_CAXBPE010000007.1"/>
</dbReference>
<feature type="transmembrane region" description="Helical" evidence="6">
    <location>
        <begin position="96"/>
        <end position="119"/>
    </location>
</feature>
<keyword evidence="4 6" id="KW-1133">Transmembrane helix</keyword>
<keyword evidence="8" id="KW-1185">Reference proteome</keyword>
<organism evidence="7 8">
    <name type="scientific">Thalassospira alkalitolerans</name>
    <dbReference type="NCBI Taxonomy" id="1293890"/>
    <lineage>
        <taxon>Bacteria</taxon>
        <taxon>Pseudomonadati</taxon>
        <taxon>Pseudomonadota</taxon>
        <taxon>Alphaproteobacteria</taxon>
        <taxon>Rhodospirillales</taxon>
        <taxon>Thalassospiraceae</taxon>
        <taxon>Thalassospira</taxon>
    </lineage>
</organism>
<feature type="transmembrane region" description="Helical" evidence="6">
    <location>
        <begin position="72"/>
        <end position="90"/>
    </location>
</feature>
<dbReference type="GO" id="GO:0005886">
    <property type="term" value="C:plasma membrane"/>
    <property type="evidence" value="ECO:0007669"/>
    <property type="project" value="UniProtKB-SubCell"/>
</dbReference>
<dbReference type="AlphaFoldDB" id="A0A1Y2LGG6"/>
<dbReference type="CDD" id="cd06579">
    <property type="entry name" value="TM_PBP1_transp_AraH_like"/>
    <property type="match status" value="1"/>
</dbReference>
<dbReference type="GO" id="GO:0022857">
    <property type="term" value="F:transmembrane transporter activity"/>
    <property type="evidence" value="ECO:0007669"/>
    <property type="project" value="InterPro"/>
</dbReference>
<evidence type="ECO:0000256" key="4">
    <source>
        <dbReference type="ARBA" id="ARBA00022989"/>
    </source>
</evidence>
<dbReference type="PANTHER" id="PTHR32196">
    <property type="entry name" value="ABC TRANSPORTER PERMEASE PROTEIN YPHD-RELATED-RELATED"/>
    <property type="match status" value="1"/>
</dbReference>
<evidence type="ECO:0000313" key="7">
    <source>
        <dbReference type="EMBL" id="OSQ49422.1"/>
    </source>
</evidence>
<dbReference type="Proteomes" id="UP000193396">
    <property type="component" value="Unassembled WGS sequence"/>
</dbReference>
<gene>
    <name evidence="7" type="ORF">TALK_03385</name>
</gene>
<evidence type="ECO:0000256" key="3">
    <source>
        <dbReference type="ARBA" id="ARBA00022692"/>
    </source>
</evidence>
<dbReference type="EMBL" id="JFKB01000002">
    <property type="protein sequence ID" value="OSQ49422.1"/>
    <property type="molecule type" value="Genomic_DNA"/>
</dbReference>
<feature type="transmembrane region" description="Helical" evidence="6">
    <location>
        <begin position="126"/>
        <end position="145"/>
    </location>
</feature>
<evidence type="ECO:0000256" key="1">
    <source>
        <dbReference type="ARBA" id="ARBA00004651"/>
    </source>
</evidence>
<accession>A0A1Y2LGG6</accession>
<dbReference type="Pfam" id="PF02653">
    <property type="entry name" value="BPD_transp_2"/>
    <property type="match status" value="1"/>
</dbReference>
<evidence type="ECO:0000256" key="6">
    <source>
        <dbReference type="SAM" id="Phobius"/>
    </source>
</evidence>
<dbReference type="STRING" id="1293890.TALK_03385"/>
<evidence type="ECO:0000313" key="8">
    <source>
        <dbReference type="Proteomes" id="UP000193396"/>
    </source>
</evidence>
<feature type="transmembrane region" description="Helical" evidence="6">
    <location>
        <begin position="49"/>
        <end position="65"/>
    </location>
</feature>